<dbReference type="InterPro" id="IPR008620">
    <property type="entry name" value="FixH"/>
</dbReference>
<accession>A0AAE5BS16</accession>
<dbReference type="PIRSF" id="PIRSF011386">
    <property type="entry name" value="FixH"/>
    <property type="match status" value="1"/>
</dbReference>
<protein>
    <submittedName>
        <fullName evidence="1">Nitrogen fixation protein FixH</fullName>
    </submittedName>
</protein>
<dbReference type="AlphaFoldDB" id="A0AAE5BS16"/>
<dbReference type="RefSeq" id="WP_168774057.1">
    <property type="nucleotide sequence ID" value="NZ_JAABNR010000005.1"/>
</dbReference>
<proteinExistence type="predicted"/>
<dbReference type="Proteomes" id="UP001193501">
    <property type="component" value="Unassembled WGS sequence"/>
</dbReference>
<comment type="caution">
    <text evidence="1">The sequence shown here is derived from an EMBL/GenBank/DDBJ whole genome shotgun (WGS) entry which is preliminary data.</text>
</comment>
<name>A0AAE5BS16_9RHOB</name>
<dbReference type="Pfam" id="PF05751">
    <property type="entry name" value="FixH"/>
    <property type="match status" value="1"/>
</dbReference>
<dbReference type="InterPro" id="IPR018037">
    <property type="entry name" value="FixH_proteobacterial"/>
</dbReference>
<evidence type="ECO:0000313" key="2">
    <source>
        <dbReference type="Proteomes" id="UP001193501"/>
    </source>
</evidence>
<sequence length="161" mass="17990">MTTLPAKPVRPFTGWHMLALALGFFGVIIAVNVVMAWQAIATFPGLEVKSSYAESQNFDKVRAAQVALGWKVSPGYDRAKDQLRLSFLDRAGEPVVLKDISVLVGRPTETKEDRNPVMRMAEDGAYVADEKLPLGKWMIQIKAHAQDGTLYQARSYFYVRD</sequence>
<reference evidence="1" key="1">
    <citation type="submission" date="2020-01" db="EMBL/GenBank/DDBJ databases">
        <authorList>
            <person name="Chen W.-M."/>
        </authorList>
    </citation>
    <scope>NUCLEOTIDE SEQUENCE</scope>
    <source>
        <strain evidence="1">CYK-10</strain>
    </source>
</reference>
<gene>
    <name evidence="1" type="ORF">GV832_06590</name>
</gene>
<evidence type="ECO:0000313" key="1">
    <source>
        <dbReference type="EMBL" id="NBZ87245.1"/>
    </source>
</evidence>
<dbReference type="EMBL" id="JAABNR010000005">
    <property type="protein sequence ID" value="NBZ87245.1"/>
    <property type="molecule type" value="Genomic_DNA"/>
</dbReference>
<keyword evidence="2" id="KW-1185">Reference proteome</keyword>
<organism evidence="1 2">
    <name type="scientific">Stagnihabitans tardus</name>
    <dbReference type="NCBI Taxonomy" id="2699202"/>
    <lineage>
        <taxon>Bacteria</taxon>
        <taxon>Pseudomonadati</taxon>
        <taxon>Pseudomonadota</taxon>
        <taxon>Alphaproteobacteria</taxon>
        <taxon>Rhodobacterales</taxon>
        <taxon>Paracoccaceae</taxon>
        <taxon>Stagnihabitans</taxon>
    </lineage>
</organism>